<dbReference type="EMBL" id="LQYE01000005">
    <property type="protein sequence ID" value="OAT69434.1"/>
    <property type="molecule type" value="Genomic_DNA"/>
</dbReference>
<evidence type="ECO:0000313" key="1">
    <source>
        <dbReference type="EMBL" id="OAT69434.1"/>
    </source>
</evidence>
<dbReference type="Proteomes" id="UP000186919">
    <property type="component" value="Unassembled WGS sequence"/>
</dbReference>
<name>A0A179VCH6_9MYCO</name>
<dbReference type="AlphaFoldDB" id="A0A179VCH6"/>
<protein>
    <submittedName>
        <fullName evidence="1">Uncharacterized protein</fullName>
    </submittedName>
</protein>
<proteinExistence type="predicted"/>
<reference evidence="1 2" key="1">
    <citation type="submission" date="2016-01" db="EMBL/GenBank/DDBJ databases">
        <title>Mycobacterium immunogenum strain CD11_6 genome sequencing and assembly.</title>
        <authorList>
            <person name="Kaur G."/>
            <person name="Nair G.R."/>
            <person name="Mayilraj S."/>
        </authorList>
    </citation>
    <scope>NUCLEOTIDE SEQUENCE [LARGE SCALE GENOMIC DNA]</scope>
    <source>
        <strain evidence="1 2">CD11-6</strain>
    </source>
</reference>
<sequence>MKFNPEAVPFPTTAVPTASKLAGVTVDGSAKNAACAANIRLLSVGVGRASRQCAYLSPLFSGDTSFTFCEMGHLAFQLI</sequence>
<comment type="caution">
    <text evidence="1">The sequence shown here is derived from an EMBL/GenBank/DDBJ whole genome shotgun (WGS) entry which is preliminary data.</text>
</comment>
<gene>
    <name evidence="1" type="ORF">AWB85_20295</name>
</gene>
<evidence type="ECO:0000313" key="2">
    <source>
        <dbReference type="Proteomes" id="UP000186919"/>
    </source>
</evidence>
<accession>A0A179VCH6</accession>
<organism evidence="1 2">
    <name type="scientific">Mycobacteroides immunogenum</name>
    <dbReference type="NCBI Taxonomy" id="83262"/>
    <lineage>
        <taxon>Bacteria</taxon>
        <taxon>Bacillati</taxon>
        <taxon>Actinomycetota</taxon>
        <taxon>Actinomycetes</taxon>
        <taxon>Mycobacteriales</taxon>
        <taxon>Mycobacteriaceae</taxon>
        <taxon>Mycobacteroides</taxon>
    </lineage>
</organism>